<reference evidence="1 2" key="1">
    <citation type="submission" date="2014-04" db="EMBL/GenBank/DDBJ databases">
        <authorList>
            <consortium name="DOE Joint Genome Institute"/>
            <person name="Kuo A."/>
            <person name="Gay G."/>
            <person name="Dore J."/>
            <person name="Kohler A."/>
            <person name="Nagy L.G."/>
            <person name="Floudas D."/>
            <person name="Copeland A."/>
            <person name="Barry K.W."/>
            <person name="Cichocki N."/>
            <person name="Veneault-Fourrey C."/>
            <person name="LaButti K."/>
            <person name="Lindquist E.A."/>
            <person name="Lipzen A."/>
            <person name="Lundell T."/>
            <person name="Morin E."/>
            <person name="Murat C."/>
            <person name="Sun H."/>
            <person name="Tunlid A."/>
            <person name="Henrissat B."/>
            <person name="Grigoriev I.V."/>
            <person name="Hibbett D.S."/>
            <person name="Martin F."/>
            <person name="Nordberg H.P."/>
            <person name="Cantor M.N."/>
            <person name="Hua S.X."/>
        </authorList>
    </citation>
    <scope>NUCLEOTIDE SEQUENCE [LARGE SCALE GENOMIC DNA]</scope>
    <source>
        <strain evidence="2">h7</strain>
    </source>
</reference>
<dbReference type="AlphaFoldDB" id="A0A0C2YC76"/>
<name>A0A0C2YC76_HEBCY</name>
<organism evidence="1 2">
    <name type="scientific">Hebeloma cylindrosporum</name>
    <dbReference type="NCBI Taxonomy" id="76867"/>
    <lineage>
        <taxon>Eukaryota</taxon>
        <taxon>Fungi</taxon>
        <taxon>Dikarya</taxon>
        <taxon>Basidiomycota</taxon>
        <taxon>Agaricomycotina</taxon>
        <taxon>Agaricomycetes</taxon>
        <taxon>Agaricomycetidae</taxon>
        <taxon>Agaricales</taxon>
        <taxon>Agaricineae</taxon>
        <taxon>Hymenogastraceae</taxon>
        <taxon>Hebeloma</taxon>
    </lineage>
</organism>
<keyword evidence="2" id="KW-1185">Reference proteome</keyword>
<accession>A0A0C2YC76</accession>
<proteinExistence type="predicted"/>
<evidence type="ECO:0000313" key="1">
    <source>
        <dbReference type="EMBL" id="KIM47468.1"/>
    </source>
</evidence>
<reference evidence="2" key="2">
    <citation type="submission" date="2015-01" db="EMBL/GenBank/DDBJ databases">
        <title>Evolutionary Origins and Diversification of the Mycorrhizal Mutualists.</title>
        <authorList>
            <consortium name="DOE Joint Genome Institute"/>
            <consortium name="Mycorrhizal Genomics Consortium"/>
            <person name="Kohler A."/>
            <person name="Kuo A."/>
            <person name="Nagy L.G."/>
            <person name="Floudas D."/>
            <person name="Copeland A."/>
            <person name="Barry K.W."/>
            <person name="Cichocki N."/>
            <person name="Veneault-Fourrey C."/>
            <person name="LaButti K."/>
            <person name="Lindquist E.A."/>
            <person name="Lipzen A."/>
            <person name="Lundell T."/>
            <person name="Morin E."/>
            <person name="Murat C."/>
            <person name="Riley R."/>
            <person name="Ohm R."/>
            <person name="Sun H."/>
            <person name="Tunlid A."/>
            <person name="Henrissat B."/>
            <person name="Grigoriev I.V."/>
            <person name="Hibbett D.S."/>
            <person name="Martin F."/>
        </authorList>
    </citation>
    <scope>NUCLEOTIDE SEQUENCE [LARGE SCALE GENOMIC DNA]</scope>
    <source>
        <strain evidence="2">h7</strain>
    </source>
</reference>
<evidence type="ECO:0000313" key="2">
    <source>
        <dbReference type="Proteomes" id="UP000053424"/>
    </source>
</evidence>
<protein>
    <submittedName>
        <fullName evidence="1">Uncharacterized protein</fullName>
    </submittedName>
</protein>
<dbReference type="HOGENOM" id="CLU_2574140_0_0_1"/>
<gene>
    <name evidence="1" type="ORF">M413DRAFT_200589</name>
</gene>
<sequence length="81" mass="8714">MHLGATAPRKSNFPSTPKQHILLTAGYDTNIIPTGRSGMSYLAYNHHDPTWPCCSQGISSSGCRPSCAFRSGAVRAMVISF</sequence>
<dbReference type="Proteomes" id="UP000053424">
    <property type="component" value="Unassembled WGS sequence"/>
</dbReference>
<dbReference type="EMBL" id="KN831769">
    <property type="protein sequence ID" value="KIM47468.1"/>
    <property type="molecule type" value="Genomic_DNA"/>
</dbReference>